<evidence type="ECO:0000313" key="2">
    <source>
        <dbReference type="EMBL" id="RXI42486.1"/>
    </source>
</evidence>
<dbReference type="PANTHER" id="PTHR32114:SF2">
    <property type="entry name" value="ABC TRANSPORTER ABCH.3"/>
    <property type="match status" value="1"/>
</dbReference>
<name>A0A6M8ND15_9BACT</name>
<reference evidence="2 3" key="1">
    <citation type="submission" date="2017-09" db="EMBL/GenBank/DDBJ databases">
        <title>Genomics of the genus Arcobacter.</title>
        <authorList>
            <person name="Perez-Cataluna A."/>
            <person name="Figueras M.J."/>
            <person name="Salas-Masso N."/>
        </authorList>
    </citation>
    <scope>NUCLEOTIDE SEQUENCE [LARGE SCALE GENOMIC DNA]</scope>
    <source>
        <strain evidence="2 3">CECT 7834</strain>
    </source>
</reference>
<keyword evidence="3" id="KW-1185">Reference proteome</keyword>
<dbReference type="PANTHER" id="PTHR32114">
    <property type="entry name" value="ABC TRANSPORTER ABCH.3"/>
    <property type="match status" value="1"/>
</dbReference>
<dbReference type="Pfam" id="PF13166">
    <property type="entry name" value="AAA_13"/>
    <property type="match status" value="1"/>
</dbReference>
<dbReference type="SUPFAM" id="SSF52540">
    <property type="entry name" value="P-loop containing nucleoside triphosphate hydrolases"/>
    <property type="match status" value="1"/>
</dbReference>
<evidence type="ECO:0000313" key="3">
    <source>
        <dbReference type="Proteomes" id="UP000290378"/>
    </source>
</evidence>
<dbReference type="Proteomes" id="UP000290378">
    <property type="component" value="Unassembled WGS sequence"/>
</dbReference>
<dbReference type="Gene3D" id="3.40.50.300">
    <property type="entry name" value="P-loop containing nucleotide triphosphate hydrolases"/>
    <property type="match status" value="2"/>
</dbReference>
<dbReference type="InterPro" id="IPR027417">
    <property type="entry name" value="P-loop_NTPase"/>
</dbReference>
<dbReference type="AlphaFoldDB" id="A0A6M8ND15"/>
<feature type="domain" description="Protein CR006 P-loop" evidence="1">
    <location>
        <begin position="9"/>
        <end position="743"/>
    </location>
</feature>
<comment type="caution">
    <text evidence="2">The sequence shown here is derived from an EMBL/GenBank/DDBJ whole genome shotgun (WGS) entry which is preliminary data.</text>
</comment>
<organism evidence="2 3">
    <name type="scientific">Arcobacter cloacae</name>
    <dbReference type="NCBI Taxonomy" id="1054034"/>
    <lineage>
        <taxon>Bacteria</taxon>
        <taxon>Pseudomonadati</taxon>
        <taxon>Campylobacterota</taxon>
        <taxon>Epsilonproteobacteria</taxon>
        <taxon>Campylobacterales</taxon>
        <taxon>Arcobacteraceae</taxon>
        <taxon>Arcobacter</taxon>
    </lineage>
</organism>
<gene>
    <name evidence="2" type="ORF">CP963_03005</name>
</gene>
<sequence>MITSLTIKNVASYNSAGETVSELKKVNYFFGNNGSGKSTLAKYLHSLSQNVPENRFNNCTQVGFDSDNNQIIVFNEEFIKRNFIARNTQIGIFSLNQKNEEIDEAIKEKQKELEQLENKNESLNFRKSKFAKFQEDELSTLKDNCFDLRKTVLNSFPKIKDLFPNKQKQNNFEQILKILQVQPLQNLTFDMLLEDYKKYYDTEIVYITHTISLDKLNIIVDIEKSINEILQKVIIGNTEVDISGLIDFLQNKKWVENGIDYLDKEKDIQACPFCQQETIDKELIKKFNSYFDESYKKSIEDIEKFRIQYVNLYNEFKLNFQNVVNEYNELNKVSNLIEKLKDNFDTNIKIFDEKLEKTNEKKDIMSFLGFKQTILDINKEINTNNENYNNLDSHRKSFLNKIWLYITFKMKTTIETILNKEKKYQDIFSLIDHKKEVIKDKIIVIKGEIESLREQTISTKEAVENINTILKNSGFGSFSIEEKELTNNNISEYYLKRDSGEDEEVFKTLSEGEKNFIAFLYYYQLCLGVHDIDESEKRKILVIDDPVSSLDSQVLFIVNSLIQHLIANKGKTKPEKKAFKNPLLEQVFILTHNIYFHKEVSLFSHQRICIDHQFFTVKKVNGASKIQINEKPVVNDYFLLWDTLKNINDTITKNPNDKTHNISITNLMRRILESYVNFTGLGNTVWNAIKDTNPEDPINIICSSLISELQDGSHKVSPLDEMYFTRVINEESQKLFDVFKIIFDEIGKEHYLIMMGIENE</sequence>
<proteinExistence type="predicted"/>
<dbReference type="InterPro" id="IPR026866">
    <property type="entry name" value="CR006_AAA"/>
</dbReference>
<protein>
    <recommendedName>
        <fullName evidence="1">Protein CR006 P-loop domain-containing protein</fullName>
    </recommendedName>
</protein>
<evidence type="ECO:0000259" key="1">
    <source>
        <dbReference type="Pfam" id="PF13166"/>
    </source>
</evidence>
<dbReference type="RefSeq" id="WP_129012814.1">
    <property type="nucleotide sequence ID" value="NZ_CBCSEI010000001.1"/>
</dbReference>
<dbReference type="EMBL" id="NXII01000003">
    <property type="protein sequence ID" value="RXI42486.1"/>
    <property type="molecule type" value="Genomic_DNA"/>
</dbReference>
<accession>A0A6M8ND15</accession>